<organism evidence="2 3">
    <name type="scientific">Halonotius terrestris</name>
    <dbReference type="NCBI Taxonomy" id="2487750"/>
    <lineage>
        <taxon>Archaea</taxon>
        <taxon>Methanobacteriati</taxon>
        <taxon>Methanobacteriota</taxon>
        <taxon>Stenosarchaea group</taxon>
        <taxon>Halobacteria</taxon>
        <taxon>Halobacteriales</taxon>
        <taxon>Haloferacaceae</taxon>
        <taxon>Halonotius</taxon>
    </lineage>
</organism>
<dbReference type="Gene3D" id="3.60.60.10">
    <property type="entry name" value="Penicillin V Acylase, Chain A"/>
    <property type="match status" value="1"/>
</dbReference>
<gene>
    <name evidence="2" type="ORF">EGH24_01885</name>
</gene>
<evidence type="ECO:0000313" key="3">
    <source>
        <dbReference type="Proteomes" id="UP000705823"/>
    </source>
</evidence>
<name>A0A8J8PBN3_9EURY</name>
<keyword evidence="3" id="KW-1185">Reference proteome</keyword>
<feature type="region of interest" description="Disordered" evidence="1">
    <location>
        <begin position="21"/>
        <end position="43"/>
    </location>
</feature>
<evidence type="ECO:0008006" key="4">
    <source>
        <dbReference type="Google" id="ProtNLM"/>
    </source>
</evidence>
<dbReference type="PANTHER" id="PTHR17985:SF8">
    <property type="entry name" value="TRANSPORT AND GOLGI ORGANIZATION PROTEIN 2 HOMOLOG"/>
    <property type="match status" value="1"/>
</dbReference>
<proteinExistence type="predicted"/>
<protein>
    <recommendedName>
        <fullName evidence="4">Transport and Golgi organisation 2</fullName>
    </recommendedName>
</protein>
<dbReference type="RefSeq" id="WP_142978485.1">
    <property type="nucleotide sequence ID" value="NZ_RKLU01000001.1"/>
</dbReference>
<dbReference type="PANTHER" id="PTHR17985">
    <property type="entry name" value="SER/THR-RICH PROTEIN T10 IN DGCR REGION"/>
    <property type="match status" value="1"/>
</dbReference>
<dbReference type="Pfam" id="PF05742">
    <property type="entry name" value="TANGO2"/>
    <property type="match status" value="1"/>
</dbReference>
<comment type="caution">
    <text evidence="2">The sequence shown here is derived from an EMBL/GenBank/DDBJ whole genome shotgun (WGS) entry which is preliminary data.</text>
</comment>
<dbReference type="OrthoDB" id="312503at2157"/>
<feature type="compositionally biased region" description="Basic and acidic residues" evidence="1">
    <location>
        <begin position="21"/>
        <end position="30"/>
    </location>
</feature>
<accession>A0A8J8PBN3</accession>
<dbReference type="InterPro" id="IPR008551">
    <property type="entry name" value="TANGO2"/>
</dbReference>
<dbReference type="AlphaFoldDB" id="A0A8J8PBN3"/>
<dbReference type="EMBL" id="RKLU01000001">
    <property type="protein sequence ID" value="TQQ83568.1"/>
    <property type="molecule type" value="Genomic_DNA"/>
</dbReference>
<sequence length="247" mass="26482">MCTLVLAWQVFADAPVVVAANRDESTDRPSEPPSVYRTDPDAIAPRDAEAGGTWIGYNERGLFVGLTNRWVAHESGRSRGQLVADCLGLSSATAAVEHVREATATDTYAGFNLVVADADRAALLEWDGDLHVTEFDPGVHVVVNVGADGAFFEPEARPEVGRQQADNAERLRATLAPEDCESAGEWRERAAAALGDHANGVCVHGDGFGTRSASLIELAGEDDTVGRYWFADGPPCRSAFERVESRL</sequence>
<evidence type="ECO:0000256" key="1">
    <source>
        <dbReference type="SAM" id="MobiDB-lite"/>
    </source>
</evidence>
<reference evidence="2" key="1">
    <citation type="submission" date="2019-02" db="EMBL/GenBank/DDBJ databases">
        <title>Halonotius sp. a new haloarchaeum isolated from saline soil.</title>
        <authorList>
            <person name="Duran-Viseras A."/>
            <person name="Sanchez-Porro C."/>
            <person name="Ventosa A."/>
        </authorList>
    </citation>
    <scope>NUCLEOTIDE SEQUENCE</scope>
    <source>
        <strain evidence="2">F15B</strain>
    </source>
</reference>
<dbReference type="Proteomes" id="UP000705823">
    <property type="component" value="Unassembled WGS sequence"/>
</dbReference>
<evidence type="ECO:0000313" key="2">
    <source>
        <dbReference type="EMBL" id="TQQ83568.1"/>
    </source>
</evidence>